<proteinExistence type="predicted"/>
<feature type="non-terminal residue" evidence="3">
    <location>
        <position position="50"/>
    </location>
</feature>
<dbReference type="Pfam" id="PF05699">
    <property type="entry name" value="Dimer_Tnp_hAT"/>
    <property type="match status" value="1"/>
</dbReference>
<dbReference type="GO" id="GO:0046983">
    <property type="term" value="F:protein dimerization activity"/>
    <property type="evidence" value="ECO:0007669"/>
    <property type="project" value="InterPro"/>
</dbReference>
<evidence type="ECO:0000313" key="4">
    <source>
        <dbReference type="Proteomes" id="UP000054538"/>
    </source>
</evidence>
<protein>
    <recommendedName>
        <fullName evidence="2">HAT C-terminal dimerisation domain-containing protein</fullName>
    </recommendedName>
</protein>
<sequence length="50" mass="5468">YPVWASLARDYLSIMGASVSNGYTFSAAALTIIKWHNLLKGDIVEAIQVL</sequence>
<keyword evidence="4" id="KW-1185">Reference proteome</keyword>
<dbReference type="AlphaFoldDB" id="A0A0D0D223"/>
<keyword evidence="1" id="KW-1133">Transmembrane helix</keyword>
<reference evidence="3 4" key="1">
    <citation type="submission" date="2014-04" db="EMBL/GenBank/DDBJ databases">
        <authorList>
            <consortium name="DOE Joint Genome Institute"/>
            <person name="Kuo A."/>
            <person name="Kohler A."/>
            <person name="Jargeat P."/>
            <person name="Nagy L.G."/>
            <person name="Floudas D."/>
            <person name="Copeland A."/>
            <person name="Barry K.W."/>
            <person name="Cichocki N."/>
            <person name="Veneault-Fourrey C."/>
            <person name="LaButti K."/>
            <person name="Lindquist E.A."/>
            <person name="Lipzen A."/>
            <person name="Lundell T."/>
            <person name="Morin E."/>
            <person name="Murat C."/>
            <person name="Sun H."/>
            <person name="Tunlid A."/>
            <person name="Henrissat B."/>
            <person name="Grigoriev I.V."/>
            <person name="Hibbett D.S."/>
            <person name="Martin F."/>
            <person name="Nordberg H.P."/>
            <person name="Cantor M.N."/>
            <person name="Hua S.X."/>
        </authorList>
    </citation>
    <scope>NUCLEOTIDE SEQUENCE [LARGE SCALE GENOMIC DNA]</scope>
    <source>
        <strain evidence="3 4">Ve08.2h10</strain>
    </source>
</reference>
<feature type="non-terminal residue" evidence="3">
    <location>
        <position position="1"/>
    </location>
</feature>
<keyword evidence="1" id="KW-0472">Membrane</keyword>
<feature type="domain" description="HAT C-terminal dimerisation" evidence="2">
    <location>
        <begin position="1"/>
        <end position="49"/>
    </location>
</feature>
<gene>
    <name evidence="3" type="ORF">PAXRUDRAFT_117214</name>
</gene>
<evidence type="ECO:0000259" key="2">
    <source>
        <dbReference type="Pfam" id="PF05699"/>
    </source>
</evidence>
<dbReference type="EMBL" id="KN826908">
    <property type="protein sequence ID" value="KIK77616.1"/>
    <property type="molecule type" value="Genomic_DNA"/>
</dbReference>
<accession>A0A0D0D223</accession>
<evidence type="ECO:0000256" key="1">
    <source>
        <dbReference type="SAM" id="Phobius"/>
    </source>
</evidence>
<dbReference type="HOGENOM" id="CLU_009123_15_3_1"/>
<feature type="transmembrane region" description="Helical" evidence="1">
    <location>
        <begin position="12"/>
        <end position="33"/>
    </location>
</feature>
<dbReference type="OrthoDB" id="2692378at2759"/>
<reference evidence="4" key="2">
    <citation type="submission" date="2015-01" db="EMBL/GenBank/DDBJ databases">
        <title>Evolutionary Origins and Diversification of the Mycorrhizal Mutualists.</title>
        <authorList>
            <consortium name="DOE Joint Genome Institute"/>
            <consortium name="Mycorrhizal Genomics Consortium"/>
            <person name="Kohler A."/>
            <person name="Kuo A."/>
            <person name="Nagy L.G."/>
            <person name="Floudas D."/>
            <person name="Copeland A."/>
            <person name="Barry K.W."/>
            <person name="Cichocki N."/>
            <person name="Veneault-Fourrey C."/>
            <person name="LaButti K."/>
            <person name="Lindquist E.A."/>
            <person name="Lipzen A."/>
            <person name="Lundell T."/>
            <person name="Morin E."/>
            <person name="Murat C."/>
            <person name="Riley R."/>
            <person name="Ohm R."/>
            <person name="Sun H."/>
            <person name="Tunlid A."/>
            <person name="Henrissat B."/>
            <person name="Grigoriev I.V."/>
            <person name="Hibbett D.S."/>
            <person name="Martin F."/>
        </authorList>
    </citation>
    <scope>NUCLEOTIDE SEQUENCE [LARGE SCALE GENOMIC DNA]</scope>
    <source>
        <strain evidence="4">Ve08.2h10</strain>
    </source>
</reference>
<dbReference type="Proteomes" id="UP000054538">
    <property type="component" value="Unassembled WGS sequence"/>
</dbReference>
<keyword evidence="1" id="KW-0812">Transmembrane</keyword>
<dbReference type="InterPro" id="IPR008906">
    <property type="entry name" value="HATC_C_dom"/>
</dbReference>
<name>A0A0D0D223_9AGAM</name>
<organism evidence="3 4">
    <name type="scientific">Paxillus rubicundulus Ve08.2h10</name>
    <dbReference type="NCBI Taxonomy" id="930991"/>
    <lineage>
        <taxon>Eukaryota</taxon>
        <taxon>Fungi</taxon>
        <taxon>Dikarya</taxon>
        <taxon>Basidiomycota</taxon>
        <taxon>Agaricomycotina</taxon>
        <taxon>Agaricomycetes</taxon>
        <taxon>Agaricomycetidae</taxon>
        <taxon>Boletales</taxon>
        <taxon>Paxilineae</taxon>
        <taxon>Paxillaceae</taxon>
        <taxon>Paxillus</taxon>
    </lineage>
</organism>
<evidence type="ECO:0000313" key="3">
    <source>
        <dbReference type="EMBL" id="KIK77616.1"/>
    </source>
</evidence>
<dbReference type="InParanoid" id="A0A0D0D223"/>